<dbReference type="InterPro" id="IPR003439">
    <property type="entry name" value="ABC_transporter-like_ATP-bd"/>
</dbReference>
<dbReference type="SMART" id="SM00382">
    <property type="entry name" value="AAA"/>
    <property type="match status" value="2"/>
</dbReference>
<keyword evidence="6 10" id="KW-0067">ATP-binding</keyword>
<dbReference type="InterPro" id="IPR027417">
    <property type="entry name" value="P-loop_NTPase"/>
</dbReference>
<dbReference type="Proteomes" id="UP000195781">
    <property type="component" value="Unassembled WGS sequence"/>
</dbReference>
<keyword evidence="7" id="KW-1278">Translocase</keyword>
<dbReference type="RefSeq" id="WP_094334859.1">
    <property type="nucleotide sequence ID" value="NZ_NFIE01000002.1"/>
</dbReference>
<keyword evidence="3" id="KW-1003">Cell membrane</keyword>
<dbReference type="Pfam" id="PF00005">
    <property type="entry name" value="ABC_tran"/>
    <property type="match status" value="2"/>
</dbReference>
<evidence type="ECO:0000256" key="3">
    <source>
        <dbReference type="ARBA" id="ARBA00022475"/>
    </source>
</evidence>
<evidence type="ECO:0000256" key="6">
    <source>
        <dbReference type="ARBA" id="ARBA00022840"/>
    </source>
</evidence>
<dbReference type="PANTHER" id="PTHR43790:SF9">
    <property type="entry name" value="GALACTOFURANOSE TRANSPORTER ATP-BINDING PROTEIN YTFR"/>
    <property type="match status" value="1"/>
</dbReference>
<feature type="domain" description="ABC transporter" evidence="9">
    <location>
        <begin position="4"/>
        <end position="240"/>
    </location>
</feature>
<dbReference type="PROSITE" id="PS50893">
    <property type="entry name" value="ABC_TRANSPORTER_2"/>
    <property type="match status" value="2"/>
</dbReference>
<dbReference type="InterPro" id="IPR003593">
    <property type="entry name" value="AAA+_ATPase"/>
</dbReference>
<reference evidence="11" key="1">
    <citation type="submission" date="2017-04" db="EMBL/GenBank/DDBJ databases">
        <title>Function of individual gut microbiota members based on whole genome sequencing of pure cultures obtained from chicken caecum.</title>
        <authorList>
            <person name="Medvecky M."/>
            <person name="Cejkova D."/>
            <person name="Polansky O."/>
            <person name="Karasova D."/>
            <person name="Kubasova T."/>
            <person name="Cizek A."/>
            <person name="Rychlik I."/>
        </authorList>
    </citation>
    <scope>NUCLEOTIDE SEQUENCE [LARGE SCALE GENOMIC DNA]</scope>
    <source>
        <strain evidence="11">An5</strain>
    </source>
</reference>
<evidence type="ECO:0000256" key="4">
    <source>
        <dbReference type="ARBA" id="ARBA00022737"/>
    </source>
</evidence>
<gene>
    <name evidence="10" type="ORF">B5G02_01210</name>
</gene>
<evidence type="ECO:0000256" key="8">
    <source>
        <dbReference type="ARBA" id="ARBA00023136"/>
    </source>
</evidence>
<dbReference type="CDD" id="cd03215">
    <property type="entry name" value="ABC_Carb_Monos_II"/>
    <property type="match status" value="1"/>
</dbReference>
<dbReference type="GO" id="GO:0005886">
    <property type="term" value="C:plasma membrane"/>
    <property type="evidence" value="ECO:0007669"/>
    <property type="project" value="UniProtKB-SubCell"/>
</dbReference>
<sequence>MDLLEMSGIRKAFSGVTVLNGVDLHVARGEIHALLGENGAGKSTLMNILTGSYTADAGTVTFDGADITGASIKAVEKAGIAFVHQELNLFNDLLAYENIFLGQEETGPVFSLKKRSMIEKARELFERLGVDIDPTALVADLKQSQKQLLEISRALFFNAKLLILDEPSTALNTAEVEHLFQIVRSLRDQGTSFIFISHKMPEIFELCDTYTVLRNGTFVGEGKIADTTPREVTGMMVGAAISERGAWEPRPAGETVLELDHYSGPGFSDISLKVSRGQVIGLTGLMGCGSTELMQCLFGIGHPTAGTATMMGKQLSGGSIHEAMKAGIAMLPSDRKENSVVPDMSLLENMYLSEQVLSAARPIINKRREQERFDYYQKLLSIKANSSAESVLSLSGGNQQKVFMARWLNTDAELLLLDNPTQGIDVGAKAEIYHLILDLARDGKTVIINTLEIPELREVADVCYVLYEGRIVKRLEHDEIDEQTVMLYSTNSVSDDLPAGDNQPVGMNE</sequence>
<dbReference type="GO" id="GO:0005524">
    <property type="term" value="F:ATP binding"/>
    <property type="evidence" value="ECO:0007669"/>
    <property type="project" value="UniProtKB-KW"/>
</dbReference>
<dbReference type="AlphaFoldDB" id="A0A1Y3Y5T4"/>
<evidence type="ECO:0000256" key="1">
    <source>
        <dbReference type="ARBA" id="ARBA00004202"/>
    </source>
</evidence>
<keyword evidence="4" id="KW-0677">Repeat</keyword>
<dbReference type="SUPFAM" id="SSF52540">
    <property type="entry name" value="P-loop containing nucleoside triphosphate hydrolases"/>
    <property type="match status" value="2"/>
</dbReference>
<comment type="caution">
    <text evidence="10">The sequence shown here is derived from an EMBL/GenBank/DDBJ whole genome shotgun (WGS) entry which is preliminary data.</text>
</comment>
<accession>A0A1Y3Y5T4</accession>
<evidence type="ECO:0000256" key="5">
    <source>
        <dbReference type="ARBA" id="ARBA00022741"/>
    </source>
</evidence>
<evidence type="ECO:0000256" key="7">
    <source>
        <dbReference type="ARBA" id="ARBA00022967"/>
    </source>
</evidence>
<feature type="domain" description="ABC transporter" evidence="9">
    <location>
        <begin position="251"/>
        <end position="493"/>
    </location>
</feature>
<evidence type="ECO:0000256" key="2">
    <source>
        <dbReference type="ARBA" id="ARBA00022448"/>
    </source>
</evidence>
<keyword evidence="5" id="KW-0547">Nucleotide-binding</keyword>
<evidence type="ECO:0000259" key="9">
    <source>
        <dbReference type="PROSITE" id="PS50893"/>
    </source>
</evidence>
<dbReference type="CDD" id="cd03216">
    <property type="entry name" value="ABC_Carb_Monos_I"/>
    <property type="match status" value="1"/>
</dbReference>
<dbReference type="InterPro" id="IPR017871">
    <property type="entry name" value="ABC_transporter-like_CS"/>
</dbReference>
<comment type="subcellular location">
    <subcellularLocation>
        <location evidence="1">Cell membrane</location>
        <topology evidence="1">Peripheral membrane protein</topology>
    </subcellularLocation>
</comment>
<dbReference type="PANTHER" id="PTHR43790">
    <property type="entry name" value="CARBOHYDRATE TRANSPORT ATP-BINDING PROTEIN MG119-RELATED"/>
    <property type="match status" value="1"/>
</dbReference>
<name>A0A1Y3Y5T4_9ACTN</name>
<dbReference type="Gene3D" id="3.40.50.300">
    <property type="entry name" value="P-loop containing nucleotide triphosphate hydrolases"/>
    <property type="match status" value="2"/>
</dbReference>
<organism evidence="10 11">
    <name type="scientific">[Collinsella] massiliensis</name>
    <dbReference type="NCBI Taxonomy" id="1232426"/>
    <lineage>
        <taxon>Bacteria</taxon>
        <taxon>Bacillati</taxon>
        <taxon>Actinomycetota</taxon>
        <taxon>Coriobacteriia</taxon>
        <taxon>Coriobacteriales</taxon>
        <taxon>Coriobacteriaceae</taxon>
        <taxon>Enorma</taxon>
    </lineage>
</organism>
<dbReference type="FunFam" id="3.40.50.300:FF:000127">
    <property type="entry name" value="Ribose import ATP-binding protein RbsA"/>
    <property type="match status" value="1"/>
</dbReference>
<keyword evidence="2" id="KW-0813">Transport</keyword>
<keyword evidence="11" id="KW-1185">Reference proteome</keyword>
<evidence type="ECO:0000313" key="11">
    <source>
        <dbReference type="Proteomes" id="UP000195781"/>
    </source>
</evidence>
<evidence type="ECO:0000313" key="10">
    <source>
        <dbReference type="EMBL" id="OUN89680.1"/>
    </source>
</evidence>
<dbReference type="GO" id="GO:0016887">
    <property type="term" value="F:ATP hydrolysis activity"/>
    <property type="evidence" value="ECO:0007669"/>
    <property type="project" value="InterPro"/>
</dbReference>
<proteinExistence type="predicted"/>
<dbReference type="OrthoDB" id="39350at2"/>
<dbReference type="PROSITE" id="PS00211">
    <property type="entry name" value="ABC_TRANSPORTER_1"/>
    <property type="match status" value="1"/>
</dbReference>
<dbReference type="EMBL" id="NFIE01000002">
    <property type="protein sequence ID" value="OUN89680.1"/>
    <property type="molecule type" value="Genomic_DNA"/>
</dbReference>
<dbReference type="InterPro" id="IPR050107">
    <property type="entry name" value="ABC_carbohydrate_import_ATPase"/>
</dbReference>
<keyword evidence="8" id="KW-0472">Membrane</keyword>
<protein>
    <submittedName>
        <fullName evidence="10">Sugar ABC transporter ATP-binding protein</fullName>
    </submittedName>
</protein>